<feature type="region of interest" description="Disordered" evidence="1">
    <location>
        <begin position="1"/>
        <end position="25"/>
    </location>
</feature>
<keyword evidence="3" id="KW-1185">Reference proteome</keyword>
<feature type="region of interest" description="Disordered" evidence="1">
    <location>
        <begin position="39"/>
        <end position="346"/>
    </location>
</feature>
<evidence type="ECO:0000256" key="1">
    <source>
        <dbReference type="SAM" id="MobiDB-lite"/>
    </source>
</evidence>
<accession>W4KR96</accession>
<sequence length="702" mass="74850">MPASFTSSANSANKPTTRSSSRYSLNLSSVSKALADVMNKDARESSVDKASKKSKDASARRLSVVAESGPSARRNSVGEKPASVVSPSSTVSRTTRRQSTLVKVTEAPPPGEMGVKDTASGDPLSLAPSSRRATLRPRSTIIPATGSALPKFRPRSVLIEPAKKPSSPPRVGTRRRLSSSGDEIEVKPAGKRTSLLKATSPKERAEKAARSISPLPQRVLKPSAAITVLPPSPSRKVKSQSRNTPSPAPSRPPSKTAKSTKTVSPAAISIPRPPSSSSSSSSLRTPRTPQTPTPVRDVKGKGLASSKTGSPLKNPVKKEPESSLGKRLQKRSINSLKDDSGSGSTTCVFLTEGSSIDSMEARDVEFMLSTISSPSAPTPVLPRIRMGRPPPDDEPVTPSRPPGTLPSRSNLSYLSPMPASSDHSPFPRLNRPGVHRIGSILSWEQLVAAGEHSLGEGEANSMIIDITAPFSANASPAHSNISLDIPDSPSLSALPSPVGYGSISQILLPEVTPSPTKMMLTPERRSHVDGGVVTMLRLQLASMENTAKERLGQIQSLEQQLAAAKLARIRDADELAGQVGALEQQMRNSLAVRERNAEEQTAHIISLEEQLSRAIAVREEAVQRAAKQAADSVMQLHTAAVRVETQKWEFTCAARVASMEWSSVRAIAEGEMDFVRSNRDMLNLLLAGLDQSQRELRSAIVL</sequence>
<evidence type="ECO:0000313" key="3">
    <source>
        <dbReference type="Proteomes" id="UP000030671"/>
    </source>
</evidence>
<feature type="compositionally biased region" description="Polar residues" evidence="1">
    <location>
        <begin position="331"/>
        <end position="346"/>
    </location>
</feature>
<feature type="compositionally biased region" description="Low complexity" evidence="1">
    <location>
        <begin position="83"/>
        <end position="100"/>
    </location>
</feature>
<dbReference type="EMBL" id="KI925454">
    <property type="protein sequence ID" value="ETW87596.1"/>
    <property type="molecule type" value="Genomic_DNA"/>
</dbReference>
<dbReference type="InParanoid" id="W4KR96"/>
<feature type="compositionally biased region" description="Basic and acidic residues" evidence="1">
    <location>
        <begin position="39"/>
        <end position="59"/>
    </location>
</feature>
<protein>
    <submittedName>
        <fullName evidence="2">Uncharacterized protein</fullName>
    </submittedName>
</protein>
<dbReference type="AlphaFoldDB" id="W4KR96"/>
<dbReference type="OrthoDB" id="3203770at2759"/>
<dbReference type="GeneID" id="20669457"/>
<reference evidence="2 3" key="1">
    <citation type="journal article" date="2012" name="New Phytol.">
        <title>Insight into trade-off between wood decay and parasitism from the genome of a fungal forest pathogen.</title>
        <authorList>
            <person name="Olson A."/>
            <person name="Aerts A."/>
            <person name="Asiegbu F."/>
            <person name="Belbahri L."/>
            <person name="Bouzid O."/>
            <person name="Broberg A."/>
            <person name="Canback B."/>
            <person name="Coutinho P.M."/>
            <person name="Cullen D."/>
            <person name="Dalman K."/>
            <person name="Deflorio G."/>
            <person name="van Diepen L.T."/>
            <person name="Dunand C."/>
            <person name="Duplessis S."/>
            <person name="Durling M."/>
            <person name="Gonthier P."/>
            <person name="Grimwood J."/>
            <person name="Fossdal C.G."/>
            <person name="Hansson D."/>
            <person name="Henrissat B."/>
            <person name="Hietala A."/>
            <person name="Himmelstrand K."/>
            <person name="Hoffmeister D."/>
            <person name="Hogberg N."/>
            <person name="James T.Y."/>
            <person name="Karlsson M."/>
            <person name="Kohler A."/>
            <person name="Kues U."/>
            <person name="Lee Y.H."/>
            <person name="Lin Y.C."/>
            <person name="Lind M."/>
            <person name="Lindquist E."/>
            <person name="Lombard V."/>
            <person name="Lucas S."/>
            <person name="Lunden K."/>
            <person name="Morin E."/>
            <person name="Murat C."/>
            <person name="Park J."/>
            <person name="Raffaello T."/>
            <person name="Rouze P."/>
            <person name="Salamov A."/>
            <person name="Schmutz J."/>
            <person name="Solheim H."/>
            <person name="Stahlberg J."/>
            <person name="Velez H."/>
            <person name="de Vries R.P."/>
            <person name="Wiebenga A."/>
            <person name="Woodward S."/>
            <person name="Yakovlev I."/>
            <person name="Garbelotto M."/>
            <person name="Martin F."/>
            <person name="Grigoriev I.V."/>
            <person name="Stenlid J."/>
        </authorList>
    </citation>
    <scope>NUCLEOTIDE SEQUENCE [LARGE SCALE GENOMIC DNA]</scope>
    <source>
        <strain evidence="2 3">TC 32-1</strain>
    </source>
</reference>
<gene>
    <name evidence="2" type="ORF">HETIRDRAFT_307084</name>
</gene>
<evidence type="ECO:0000313" key="2">
    <source>
        <dbReference type="EMBL" id="ETW87596.1"/>
    </source>
</evidence>
<dbReference type="HOGENOM" id="CLU_402270_0_0_1"/>
<feature type="compositionally biased region" description="Polar residues" evidence="1">
    <location>
        <begin position="1"/>
        <end position="17"/>
    </location>
</feature>
<dbReference type="RefSeq" id="XP_009541480.1">
    <property type="nucleotide sequence ID" value="XM_009543185.1"/>
</dbReference>
<feature type="region of interest" description="Disordered" evidence="1">
    <location>
        <begin position="369"/>
        <end position="430"/>
    </location>
</feature>
<dbReference type="STRING" id="747525.W4KR96"/>
<name>W4KR96_HETIT</name>
<feature type="compositionally biased region" description="Basic and acidic residues" evidence="1">
    <location>
        <begin position="200"/>
        <end position="209"/>
    </location>
</feature>
<feature type="compositionally biased region" description="Low complexity" evidence="1">
    <location>
        <begin position="264"/>
        <end position="294"/>
    </location>
</feature>
<dbReference type="Proteomes" id="UP000030671">
    <property type="component" value="Unassembled WGS sequence"/>
</dbReference>
<proteinExistence type="predicted"/>
<organism evidence="2 3">
    <name type="scientific">Heterobasidion irregulare (strain TC 32-1)</name>
    <dbReference type="NCBI Taxonomy" id="747525"/>
    <lineage>
        <taxon>Eukaryota</taxon>
        <taxon>Fungi</taxon>
        <taxon>Dikarya</taxon>
        <taxon>Basidiomycota</taxon>
        <taxon>Agaricomycotina</taxon>
        <taxon>Agaricomycetes</taxon>
        <taxon>Russulales</taxon>
        <taxon>Bondarzewiaceae</taxon>
        <taxon>Heterobasidion</taxon>
        <taxon>Heterobasidion annosum species complex</taxon>
    </lineage>
</organism>
<dbReference type="eggNOG" id="ENOG502SJVK">
    <property type="taxonomic scope" value="Eukaryota"/>
</dbReference>
<dbReference type="KEGG" id="hir:HETIRDRAFT_307084"/>